<accession>A0A835P6N0</accession>
<gene>
    <name evidence="2" type="ORF">HPP92_028808</name>
    <name evidence="1" type="ORF">HPP92_028819</name>
</gene>
<dbReference type="Proteomes" id="UP000639772">
    <property type="component" value="Unassembled WGS sequence"/>
</dbReference>
<dbReference type="EMBL" id="JADCNL010000574">
    <property type="protein sequence ID" value="KAG0446491.1"/>
    <property type="molecule type" value="Genomic_DNA"/>
</dbReference>
<reference evidence="3 4" key="1">
    <citation type="journal article" date="2020" name="Nat. Food">
        <title>A phased Vanilla planifolia genome enables genetic improvement of flavour and production.</title>
        <authorList>
            <person name="Hasing T."/>
            <person name="Tang H."/>
            <person name="Brym M."/>
            <person name="Khazi F."/>
            <person name="Huang T."/>
            <person name="Chambers A.H."/>
        </authorList>
    </citation>
    <scope>NUCLEOTIDE SEQUENCE [LARGE SCALE GENOMIC DNA]</scope>
    <source>
        <tissue evidence="2">Leaf</tissue>
    </source>
</reference>
<evidence type="ECO:0000313" key="3">
    <source>
        <dbReference type="Proteomes" id="UP000636800"/>
    </source>
</evidence>
<protein>
    <submittedName>
        <fullName evidence="2">Uncharacterized protein</fullName>
    </submittedName>
</protein>
<evidence type="ECO:0000313" key="2">
    <source>
        <dbReference type="EMBL" id="KAG0446491.1"/>
    </source>
</evidence>
<name>A0A835P6N0_VANPL</name>
<dbReference type="AlphaFoldDB" id="A0A835P6N0"/>
<sequence length="147" mass="16295">MAASLPFGRNACGPALLSEAVRIEPRQGGPGDGEWHHEHRGAADSGFFSRRIGTECASAGGFWKSRTELQQSLLRCWDEVSPATWKADKQNVVIGGFTVSEKSLVLEDGRRKDCGPLAWEMLHRALYRWALFGEDEHDRYGCTSDAD</sequence>
<comment type="caution">
    <text evidence="2">The sequence shown here is derived from an EMBL/GenBank/DDBJ whole genome shotgun (WGS) entry which is preliminary data.</text>
</comment>
<evidence type="ECO:0000313" key="1">
    <source>
        <dbReference type="EMBL" id="KAG0446477.1"/>
    </source>
</evidence>
<dbReference type="EMBL" id="JADCNM010000575">
    <property type="protein sequence ID" value="KAG0446477.1"/>
    <property type="molecule type" value="Genomic_DNA"/>
</dbReference>
<organism evidence="2 3">
    <name type="scientific">Vanilla planifolia</name>
    <name type="common">Vanilla</name>
    <dbReference type="NCBI Taxonomy" id="51239"/>
    <lineage>
        <taxon>Eukaryota</taxon>
        <taxon>Viridiplantae</taxon>
        <taxon>Streptophyta</taxon>
        <taxon>Embryophyta</taxon>
        <taxon>Tracheophyta</taxon>
        <taxon>Spermatophyta</taxon>
        <taxon>Magnoliopsida</taxon>
        <taxon>Liliopsida</taxon>
        <taxon>Asparagales</taxon>
        <taxon>Orchidaceae</taxon>
        <taxon>Vanilloideae</taxon>
        <taxon>Vanilleae</taxon>
        <taxon>Vanilla</taxon>
    </lineage>
</organism>
<evidence type="ECO:0000313" key="4">
    <source>
        <dbReference type="Proteomes" id="UP000639772"/>
    </source>
</evidence>
<keyword evidence="3" id="KW-1185">Reference proteome</keyword>
<proteinExistence type="predicted"/>
<dbReference type="Proteomes" id="UP000636800">
    <property type="component" value="Unassembled WGS sequence"/>
</dbReference>